<dbReference type="EMBL" id="NHRY01000063">
    <property type="protein sequence ID" value="PPQ36032.1"/>
    <property type="molecule type" value="Genomic_DNA"/>
</dbReference>
<keyword evidence="3" id="KW-1185">Reference proteome</keyword>
<feature type="region of interest" description="Disordered" evidence="1">
    <location>
        <begin position="85"/>
        <end position="109"/>
    </location>
</feature>
<accession>A0A2S6NL84</accession>
<evidence type="ECO:0008006" key="4">
    <source>
        <dbReference type="Google" id="ProtNLM"/>
    </source>
</evidence>
<comment type="caution">
    <text evidence="2">The sequence shown here is derived from an EMBL/GenBank/DDBJ whole genome shotgun (WGS) entry which is preliminary data.</text>
</comment>
<dbReference type="AlphaFoldDB" id="A0A2S6NL84"/>
<dbReference type="Proteomes" id="UP000239724">
    <property type="component" value="Unassembled WGS sequence"/>
</dbReference>
<evidence type="ECO:0000256" key="1">
    <source>
        <dbReference type="SAM" id="MobiDB-lite"/>
    </source>
</evidence>
<evidence type="ECO:0000313" key="2">
    <source>
        <dbReference type="EMBL" id="PPQ36032.1"/>
    </source>
</evidence>
<evidence type="ECO:0000313" key="3">
    <source>
        <dbReference type="Proteomes" id="UP000239724"/>
    </source>
</evidence>
<protein>
    <recommendedName>
        <fullName evidence="4">Nudix hydrolase domain-containing protein</fullName>
    </recommendedName>
</protein>
<proteinExistence type="predicted"/>
<organism evidence="2 3">
    <name type="scientific">Rhodopila globiformis</name>
    <name type="common">Rhodopseudomonas globiformis</name>
    <dbReference type="NCBI Taxonomy" id="1071"/>
    <lineage>
        <taxon>Bacteria</taxon>
        <taxon>Pseudomonadati</taxon>
        <taxon>Pseudomonadota</taxon>
        <taxon>Alphaproteobacteria</taxon>
        <taxon>Acetobacterales</taxon>
        <taxon>Acetobacteraceae</taxon>
        <taxon>Rhodopila</taxon>
    </lineage>
</organism>
<name>A0A2S6NL84_RHOGL</name>
<reference evidence="2 3" key="1">
    <citation type="journal article" date="2018" name="Arch. Microbiol.">
        <title>New insights into the metabolic potential of the phototrophic purple bacterium Rhodopila globiformis DSM 161(T) from its draft genome sequence and evidence for a vanadium-dependent nitrogenase.</title>
        <authorList>
            <person name="Imhoff J.F."/>
            <person name="Rahn T."/>
            <person name="Kunzel S."/>
            <person name="Neulinger S.C."/>
        </authorList>
    </citation>
    <scope>NUCLEOTIDE SEQUENCE [LARGE SCALE GENOMIC DNA]</scope>
    <source>
        <strain evidence="2 3">DSM 161</strain>
    </source>
</reference>
<sequence length="109" mass="12179">MRCAVAVSQPTSALLYRYEKRHSDGAPATFEVSVFLFAVERQLRKWPEKTERKTRWYDIGTASELVTPADLGEVLRHTARRLMVTPSRAGQLPDSVGEEHEGPGVPPMG</sequence>
<gene>
    <name evidence="2" type="ORF">CCS01_05925</name>
</gene>